<reference evidence="2" key="1">
    <citation type="journal article" date="2023" name="Plant J.">
        <title>Genome sequences and population genomics provide insights into the demographic history, inbreeding, and mutation load of two 'living fossil' tree species of Dipteronia.</title>
        <authorList>
            <person name="Feng Y."/>
            <person name="Comes H.P."/>
            <person name="Chen J."/>
            <person name="Zhu S."/>
            <person name="Lu R."/>
            <person name="Zhang X."/>
            <person name="Li P."/>
            <person name="Qiu J."/>
            <person name="Olsen K.M."/>
            <person name="Qiu Y."/>
        </authorList>
    </citation>
    <scope>NUCLEOTIDE SEQUENCE</scope>
    <source>
        <strain evidence="2">NBL</strain>
    </source>
</reference>
<sequence>MAADDDVDAVIEFLRKNGLKEAESALKEDMIEKCDLGSFDFEKFLFPVLPPVKIPATLRRPDIEEVNGAERSGGSASGSSSSPSDDDEFVSLGSSTSDFTNPYGLRSASRGSSDASSDSLSQFDTARDYHDYDMQNDLYWHDEEMKETS</sequence>
<dbReference type="AlphaFoldDB" id="A0AAE0B473"/>
<feature type="compositionally biased region" description="Low complexity" evidence="1">
    <location>
        <begin position="72"/>
        <end position="83"/>
    </location>
</feature>
<proteinExistence type="predicted"/>
<name>A0AAE0B473_9ROSI</name>
<gene>
    <name evidence="2" type="ORF">Dsin_000840</name>
</gene>
<feature type="region of interest" description="Disordered" evidence="1">
    <location>
        <begin position="57"/>
        <end position="127"/>
    </location>
</feature>
<protein>
    <submittedName>
        <fullName evidence="2">Uncharacterized protein</fullName>
    </submittedName>
</protein>
<comment type="caution">
    <text evidence="2">The sequence shown here is derived from an EMBL/GenBank/DDBJ whole genome shotgun (WGS) entry which is preliminary data.</text>
</comment>
<organism evidence="2 3">
    <name type="scientific">Dipteronia sinensis</name>
    <dbReference type="NCBI Taxonomy" id="43782"/>
    <lineage>
        <taxon>Eukaryota</taxon>
        <taxon>Viridiplantae</taxon>
        <taxon>Streptophyta</taxon>
        <taxon>Embryophyta</taxon>
        <taxon>Tracheophyta</taxon>
        <taxon>Spermatophyta</taxon>
        <taxon>Magnoliopsida</taxon>
        <taxon>eudicotyledons</taxon>
        <taxon>Gunneridae</taxon>
        <taxon>Pentapetalae</taxon>
        <taxon>rosids</taxon>
        <taxon>malvids</taxon>
        <taxon>Sapindales</taxon>
        <taxon>Sapindaceae</taxon>
        <taxon>Hippocastanoideae</taxon>
        <taxon>Acereae</taxon>
        <taxon>Dipteronia</taxon>
    </lineage>
</organism>
<feature type="compositionally biased region" description="Low complexity" evidence="1">
    <location>
        <begin position="104"/>
        <end position="121"/>
    </location>
</feature>
<dbReference type="EMBL" id="JANJYJ010000001">
    <property type="protein sequence ID" value="KAK3228959.1"/>
    <property type="molecule type" value="Genomic_DNA"/>
</dbReference>
<evidence type="ECO:0000313" key="2">
    <source>
        <dbReference type="EMBL" id="KAK3228959.1"/>
    </source>
</evidence>
<accession>A0AAE0B473</accession>
<evidence type="ECO:0000256" key="1">
    <source>
        <dbReference type="SAM" id="MobiDB-lite"/>
    </source>
</evidence>
<dbReference type="Proteomes" id="UP001281410">
    <property type="component" value="Unassembled WGS sequence"/>
</dbReference>
<evidence type="ECO:0000313" key="3">
    <source>
        <dbReference type="Proteomes" id="UP001281410"/>
    </source>
</evidence>
<keyword evidence="3" id="KW-1185">Reference proteome</keyword>